<evidence type="ECO:0000256" key="4">
    <source>
        <dbReference type="ARBA" id="ARBA00022643"/>
    </source>
</evidence>
<comment type="subunit">
    <text evidence="9">The complex is composed of six subunits: RnfA, RnfB, RnfC, RnfD, RnfE and RnfG.</text>
</comment>
<keyword evidence="2 9" id="KW-0597">Phosphoprotein</keyword>
<dbReference type="RefSeq" id="WP_205158273.1">
    <property type="nucleotide sequence ID" value="NZ_JAFEUM010000003.1"/>
</dbReference>
<evidence type="ECO:0000256" key="9">
    <source>
        <dbReference type="HAMAP-Rule" id="MF_00479"/>
    </source>
</evidence>
<accession>A0ABS2HGP6</accession>
<evidence type="ECO:0000256" key="8">
    <source>
        <dbReference type="ARBA" id="ARBA00022989"/>
    </source>
</evidence>
<dbReference type="PANTHER" id="PTHR36118">
    <property type="entry name" value="ION-TRANSLOCATING OXIDOREDUCTASE COMPLEX SUBUNIT G"/>
    <property type="match status" value="1"/>
</dbReference>
<dbReference type="NCBIfam" id="TIGR01947">
    <property type="entry name" value="rnfG"/>
    <property type="match status" value="1"/>
</dbReference>
<keyword evidence="9" id="KW-0997">Cell inner membrane</keyword>
<gene>
    <name evidence="11" type="primary">rsxG</name>
    <name evidence="9" type="synonym">rnfG</name>
    <name evidence="11" type="ORF">JQC93_09855</name>
</gene>
<dbReference type="InterPro" id="IPR007329">
    <property type="entry name" value="FMN-bd"/>
</dbReference>
<dbReference type="EC" id="7.-.-.-" evidence="9"/>
<sequence>MFQAIKKNGATLAVFAFASTGLVAVTHHLTADRIAEQEKKQLQRTLDQVIDPQLYDNPLYSSCVLLSDPRLGSETLPAYIATKQDEPVAMAVESVAPNGYNGKITLITGINMQGEILGTRVLSHQETPGLGDKIDTRVSDWILSFNGKRLTDDNHVQWQVRKDGGEFDQFTGATITPRAVVQAVKNTLAYVQENQLAIINQAPSCGE</sequence>
<feature type="modified residue" description="FMN phosphoryl threonine" evidence="9">
    <location>
        <position position="174"/>
    </location>
</feature>
<evidence type="ECO:0000256" key="2">
    <source>
        <dbReference type="ARBA" id="ARBA00022553"/>
    </source>
</evidence>
<dbReference type="Pfam" id="PF04205">
    <property type="entry name" value="FMN_bind"/>
    <property type="match status" value="1"/>
</dbReference>
<evidence type="ECO:0000256" key="7">
    <source>
        <dbReference type="ARBA" id="ARBA00022982"/>
    </source>
</evidence>
<evidence type="ECO:0000259" key="10">
    <source>
        <dbReference type="SMART" id="SM00900"/>
    </source>
</evidence>
<keyword evidence="9" id="KW-1003">Cell membrane</keyword>
<evidence type="ECO:0000313" key="12">
    <source>
        <dbReference type="Proteomes" id="UP000809621"/>
    </source>
</evidence>
<dbReference type="EMBL" id="JAFEUM010000003">
    <property type="protein sequence ID" value="MBM7036710.1"/>
    <property type="molecule type" value="Genomic_DNA"/>
</dbReference>
<evidence type="ECO:0000256" key="1">
    <source>
        <dbReference type="ARBA" id="ARBA00022448"/>
    </source>
</evidence>
<keyword evidence="9" id="KW-0472">Membrane</keyword>
<evidence type="ECO:0000256" key="3">
    <source>
        <dbReference type="ARBA" id="ARBA00022630"/>
    </source>
</evidence>
<keyword evidence="12" id="KW-1185">Reference proteome</keyword>
<keyword evidence="1 9" id="KW-0813">Transport</keyword>
<comment type="cofactor">
    <cofactor evidence="9">
        <name>FMN</name>
        <dbReference type="ChEBI" id="CHEBI:58210"/>
    </cofactor>
</comment>
<keyword evidence="5 9" id="KW-0812">Transmembrane</keyword>
<keyword evidence="4 9" id="KW-0288">FMN</keyword>
<reference evidence="11 12" key="1">
    <citation type="submission" date="2021-02" db="EMBL/GenBank/DDBJ databases">
        <authorList>
            <person name="Park J.-S."/>
        </authorList>
    </citation>
    <scope>NUCLEOTIDE SEQUENCE [LARGE SCALE GENOMIC DNA]</scope>
    <source>
        <strain evidence="11 12">188UL20-2</strain>
    </source>
</reference>
<comment type="caution">
    <text evidence="11">The sequence shown here is derived from an EMBL/GenBank/DDBJ whole genome shotgun (WGS) entry which is preliminary data.</text>
</comment>
<proteinExistence type="inferred from homology"/>
<keyword evidence="7 9" id="KW-0249">Electron transport</keyword>
<dbReference type="PANTHER" id="PTHR36118:SF1">
    <property type="entry name" value="ION-TRANSLOCATING OXIDOREDUCTASE COMPLEX SUBUNIT G"/>
    <property type="match status" value="1"/>
</dbReference>
<keyword evidence="3 9" id="KW-0285">Flavoprotein</keyword>
<comment type="similarity">
    <text evidence="9">Belongs to the RnfG family.</text>
</comment>
<dbReference type="Proteomes" id="UP000809621">
    <property type="component" value="Unassembled WGS sequence"/>
</dbReference>
<evidence type="ECO:0000313" key="11">
    <source>
        <dbReference type="EMBL" id="MBM7036710.1"/>
    </source>
</evidence>
<keyword evidence="6 9" id="KW-1278">Translocase</keyword>
<evidence type="ECO:0000256" key="5">
    <source>
        <dbReference type="ARBA" id="ARBA00022692"/>
    </source>
</evidence>
<dbReference type="InterPro" id="IPR010209">
    <property type="entry name" value="Ion_transpt_RnfG/RsxG"/>
</dbReference>
<evidence type="ECO:0000256" key="6">
    <source>
        <dbReference type="ARBA" id="ARBA00022967"/>
    </source>
</evidence>
<dbReference type="NCBIfam" id="NF002519">
    <property type="entry name" value="PRK01908.1"/>
    <property type="match status" value="1"/>
</dbReference>
<feature type="domain" description="FMN-binding" evidence="10">
    <location>
        <begin position="99"/>
        <end position="191"/>
    </location>
</feature>
<comment type="subcellular location">
    <subcellularLocation>
        <location evidence="9">Cell inner membrane</location>
        <topology evidence="9">Single-pass membrane protein</topology>
    </subcellularLocation>
</comment>
<dbReference type="PIRSF" id="PIRSF006091">
    <property type="entry name" value="E_trnsport_RnfG"/>
    <property type="match status" value="1"/>
</dbReference>
<keyword evidence="8 9" id="KW-1133">Transmembrane helix</keyword>
<dbReference type="HAMAP" id="MF_00479">
    <property type="entry name" value="RsxG_RnfG"/>
    <property type="match status" value="1"/>
</dbReference>
<name>A0ABS2HGP6_9VIBR</name>
<organism evidence="11 12">
    <name type="scientific">Vibrio ulleungensis</name>
    <dbReference type="NCBI Taxonomy" id="2807619"/>
    <lineage>
        <taxon>Bacteria</taxon>
        <taxon>Pseudomonadati</taxon>
        <taxon>Pseudomonadota</taxon>
        <taxon>Gammaproteobacteria</taxon>
        <taxon>Vibrionales</taxon>
        <taxon>Vibrionaceae</taxon>
        <taxon>Vibrio</taxon>
    </lineage>
</organism>
<comment type="function">
    <text evidence="9">Part of a membrane-bound complex that couples electron transfer with translocation of ions across the membrane.</text>
</comment>
<protein>
    <recommendedName>
        <fullName evidence="9">Ion-translocating oxidoreductase complex subunit G</fullName>
        <ecNumber evidence="9">7.-.-.-</ecNumber>
    </recommendedName>
    <alternativeName>
        <fullName evidence="9">Rnf electron transport complex subunit G</fullName>
    </alternativeName>
</protein>
<dbReference type="SMART" id="SM00900">
    <property type="entry name" value="FMN_bind"/>
    <property type="match status" value="1"/>
</dbReference>